<evidence type="ECO:0008006" key="4">
    <source>
        <dbReference type="Google" id="ProtNLM"/>
    </source>
</evidence>
<feature type="transmembrane region" description="Helical" evidence="1">
    <location>
        <begin position="412"/>
        <end position="432"/>
    </location>
</feature>
<evidence type="ECO:0000256" key="1">
    <source>
        <dbReference type="SAM" id="Phobius"/>
    </source>
</evidence>
<feature type="transmembrane region" description="Helical" evidence="1">
    <location>
        <begin position="586"/>
        <end position="603"/>
    </location>
</feature>
<feature type="transmembrane region" description="Helical" evidence="1">
    <location>
        <begin position="532"/>
        <end position="550"/>
    </location>
</feature>
<evidence type="ECO:0000313" key="2">
    <source>
        <dbReference type="EMBL" id="MEN0642534.1"/>
    </source>
</evidence>
<feature type="transmembrane region" description="Helical" evidence="1">
    <location>
        <begin position="647"/>
        <end position="666"/>
    </location>
</feature>
<feature type="transmembrane region" description="Helical" evidence="1">
    <location>
        <begin position="438"/>
        <end position="457"/>
    </location>
</feature>
<keyword evidence="3" id="KW-1185">Reference proteome</keyword>
<feature type="transmembrane region" description="Helical" evidence="1">
    <location>
        <begin position="380"/>
        <end position="400"/>
    </location>
</feature>
<accession>A0ABU9VFC5</accession>
<dbReference type="Proteomes" id="UP001418796">
    <property type="component" value="Unassembled WGS sequence"/>
</dbReference>
<gene>
    <name evidence="2" type="ORF">MKY91_05110</name>
</gene>
<proteinExistence type="predicted"/>
<dbReference type="RefSeq" id="WP_343129648.1">
    <property type="nucleotide sequence ID" value="NZ_JBCITK010000001.1"/>
</dbReference>
<keyword evidence="1" id="KW-1133">Transmembrane helix</keyword>
<organism evidence="2 3">
    <name type="scientific">Alkalicoccobacillus gibsonii</name>
    <dbReference type="NCBI Taxonomy" id="79881"/>
    <lineage>
        <taxon>Bacteria</taxon>
        <taxon>Bacillati</taxon>
        <taxon>Bacillota</taxon>
        <taxon>Bacilli</taxon>
        <taxon>Bacillales</taxon>
        <taxon>Bacillaceae</taxon>
        <taxon>Alkalicoccobacillus</taxon>
    </lineage>
</organism>
<evidence type="ECO:0000313" key="3">
    <source>
        <dbReference type="Proteomes" id="UP001418796"/>
    </source>
</evidence>
<feature type="transmembrane region" description="Helical" evidence="1">
    <location>
        <begin position="503"/>
        <end position="525"/>
    </location>
</feature>
<feature type="transmembrane region" description="Helical" evidence="1">
    <location>
        <begin position="556"/>
        <end position="574"/>
    </location>
</feature>
<keyword evidence="1" id="KW-0812">Transmembrane</keyword>
<keyword evidence="1" id="KW-0472">Membrane</keyword>
<dbReference type="EMBL" id="JBCITK010000001">
    <property type="protein sequence ID" value="MEN0642534.1"/>
    <property type="molecule type" value="Genomic_DNA"/>
</dbReference>
<feature type="transmembrane region" description="Helical" evidence="1">
    <location>
        <begin position="464"/>
        <end position="483"/>
    </location>
</feature>
<feature type="transmembrane region" description="Helical" evidence="1">
    <location>
        <begin position="687"/>
        <end position="713"/>
    </location>
</feature>
<protein>
    <recommendedName>
        <fullName evidence="4">Phosphoglyceromutase</fullName>
    </recommendedName>
</protein>
<comment type="caution">
    <text evidence="2">The sequence shown here is derived from an EMBL/GenBank/DDBJ whole genome shotgun (WGS) entry which is preliminary data.</text>
</comment>
<name>A0ABU9VFC5_9BACI</name>
<reference evidence="2 3" key="1">
    <citation type="submission" date="2024-03" db="EMBL/GenBank/DDBJ databases">
        <title>Bacilli Hybrid Assemblies.</title>
        <authorList>
            <person name="Kovac J."/>
        </authorList>
    </citation>
    <scope>NUCLEOTIDE SEQUENCE [LARGE SCALE GENOMIC DNA]</scope>
    <source>
        <strain evidence="2 3">FSL R7-0666</strain>
    </source>
</reference>
<sequence>MSENNAKFIGRFVSVLLLIAFITSYPNWTDAKTADEKNEHKNQVIILVPGMSFEESEWFFNHGDQTLWSSAYIGAMNTKSAGLHSELGSMLTLSAGRKTTAIPHTAPFEVEEDLEGQRAGDRFAQLTNNRVIHGVVYPQIEELHKKNRVTHYNAQFGKLGDRLSNAGVRSFVMGTSDTGQKHRFASFLSMTSKGVTDGSLNGSVMSDNTRAYGKKMNSSWMLNEIAQKSEEYPFIVIEWGDLYRLAALKDQMTDVAFKKQREQTLQELEAFIQNIREEHPTMWLISPFVHKEAYLNKKQLAPVYEWTSNGEGGVLFSDTTRRTDVLSNVDLLPTFIQRFGLESTDYDQGFPLKRITKEINDAQQLFQRVDQSVHIFKTRAWVLSIYVTSLAVLLLAVSGWTWLGKKKDTQKTFLHILLLSALSSPLWFLVLAKLESTSSAGLFFVLLLCCSLLWGGIVRLLQSFALLLTASCTVIALSVDLLTGSTLLSHSYLGYDPLIGARYYGIGNEYVGIYIVFVFVITAYLAKVRITWLRWTASILLIAGHLFILGHSQLGANAGGFLSACLASIFWLMWATSIKVSKKRMILFFIISGVGALILLYILQSASHSSHIGVAYERLLAGDFSYIIDTIARKVEMNVKLFKHSNWTQLLVISYLLAGFILWRRLDRWSDVNKQVFIKTGVMGSVILLLINDSGVVAAATSMFCVVSIYFYWRLIEKTDE</sequence>